<comment type="subunit">
    <text evidence="8">Homodimer.</text>
</comment>
<dbReference type="RefSeq" id="WP_120177768.1">
    <property type="nucleotide sequence ID" value="NZ_AP018786.1"/>
</dbReference>
<feature type="active site" description="Proton donor" evidence="8">
    <location>
        <position position="67"/>
    </location>
</feature>
<protein>
    <recommendedName>
        <fullName evidence="3 8">Diaminopimelate epimerase</fullName>
        <shortName evidence="8">DAP epimerase</shortName>
        <ecNumber evidence="3 8">5.1.1.7</ecNumber>
    </recommendedName>
    <alternativeName>
        <fullName evidence="8">PLP-independent amino acid racemase</fullName>
    </alternativeName>
</protein>
<comment type="pathway">
    <text evidence="1 8">Amino-acid biosynthesis; L-lysine biosynthesis via DAP pathway; DL-2,6-diaminopimelate from LL-2,6-diaminopimelate: step 1/1.</text>
</comment>
<comment type="subcellular location">
    <subcellularLocation>
        <location evidence="8">Cytoplasm</location>
    </subcellularLocation>
</comment>
<feature type="binding site" evidence="8">
    <location>
        <position position="158"/>
    </location>
    <ligand>
        <name>substrate</name>
    </ligand>
</feature>
<evidence type="ECO:0000313" key="10">
    <source>
        <dbReference type="EMBL" id="BBF22235.1"/>
    </source>
</evidence>
<evidence type="ECO:0000256" key="5">
    <source>
        <dbReference type="ARBA" id="ARBA00023154"/>
    </source>
</evidence>
<gene>
    <name evidence="8 10" type="primary">dapF</name>
    <name evidence="10" type="ORF">SUTMEG_01260</name>
</gene>
<feature type="site" description="Could be important to modulate the pK values of the two catalytic cysteine residues" evidence="8">
    <location>
        <position position="160"/>
    </location>
</feature>
<evidence type="ECO:0000256" key="8">
    <source>
        <dbReference type="HAMAP-Rule" id="MF_00197"/>
    </source>
</evidence>
<evidence type="ECO:0000256" key="3">
    <source>
        <dbReference type="ARBA" id="ARBA00013080"/>
    </source>
</evidence>
<comment type="catalytic activity">
    <reaction evidence="7 8">
        <text>(2S,6S)-2,6-diaminopimelate = meso-2,6-diaminopimelate</text>
        <dbReference type="Rhea" id="RHEA:15393"/>
        <dbReference type="ChEBI" id="CHEBI:57609"/>
        <dbReference type="ChEBI" id="CHEBI:57791"/>
        <dbReference type="EC" id="5.1.1.7"/>
    </reaction>
</comment>
<keyword evidence="6 8" id="KW-0413">Isomerase</keyword>
<dbReference type="GO" id="GO:0009089">
    <property type="term" value="P:lysine biosynthetic process via diaminopimelate"/>
    <property type="evidence" value="ECO:0007669"/>
    <property type="project" value="UniProtKB-UniRule"/>
</dbReference>
<dbReference type="HAMAP" id="MF_00197">
    <property type="entry name" value="DAP_epimerase"/>
    <property type="match status" value="1"/>
</dbReference>
<dbReference type="UniPathway" id="UPA00034">
    <property type="reaction ID" value="UER00025"/>
</dbReference>
<organism evidence="10 11">
    <name type="scientific">Sutterella megalosphaeroides</name>
    <dbReference type="NCBI Taxonomy" id="2494234"/>
    <lineage>
        <taxon>Bacteria</taxon>
        <taxon>Pseudomonadati</taxon>
        <taxon>Pseudomonadota</taxon>
        <taxon>Betaproteobacteria</taxon>
        <taxon>Burkholderiales</taxon>
        <taxon>Sutterellaceae</taxon>
        <taxon>Sutterella</taxon>
    </lineage>
</organism>
<evidence type="ECO:0000313" key="11">
    <source>
        <dbReference type="Proteomes" id="UP000271003"/>
    </source>
</evidence>
<dbReference type="InterPro" id="IPR018510">
    <property type="entry name" value="DAP_epimerase_AS"/>
</dbReference>
<dbReference type="Pfam" id="PF01678">
    <property type="entry name" value="DAP_epimerase"/>
    <property type="match status" value="2"/>
</dbReference>
<dbReference type="GO" id="GO:0008837">
    <property type="term" value="F:diaminopimelate epimerase activity"/>
    <property type="evidence" value="ECO:0007669"/>
    <property type="project" value="UniProtKB-UniRule"/>
</dbReference>
<feature type="binding site" evidence="8">
    <location>
        <position position="191"/>
    </location>
    <ligand>
        <name>substrate</name>
    </ligand>
</feature>
<keyword evidence="8" id="KW-0963">Cytoplasm</keyword>
<dbReference type="GO" id="GO:0005829">
    <property type="term" value="C:cytosol"/>
    <property type="evidence" value="ECO:0007669"/>
    <property type="project" value="TreeGrafter"/>
</dbReference>
<feature type="binding site" evidence="8">
    <location>
        <position position="39"/>
    </location>
    <ligand>
        <name>substrate</name>
    </ligand>
</feature>
<evidence type="ECO:0000256" key="9">
    <source>
        <dbReference type="PROSITE-ProRule" id="PRU10125"/>
    </source>
</evidence>
<dbReference type="AlphaFoldDB" id="A0A2Z6I726"/>
<dbReference type="PANTHER" id="PTHR31689:SF0">
    <property type="entry name" value="DIAMINOPIMELATE EPIMERASE"/>
    <property type="match status" value="1"/>
</dbReference>
<feature type="binding site" evidence="8">
    <location>
        <position position="58"/>
    </location>
    <ligand>
        <name>substrate</name>
    </ligand>
</feature>
<feature type="binding site" evidence="8">
    <location>
        <position position="6"/>
    </location>
    <ligand>
        <name>substrate</name>
    </ligand>
</feature>
<dbReference type="InterPro" id="IPR001653">
    <property type="entry name" value="DAP_epimerase_DapF"/>
</dbReference>
<keyword evidence="5 8" id="KW-0457">Lysine biosynthesis</keyword>
<sequence>MHGAGNDFVVVLSLEGPCGLDADDIRFLADRRLGVGCDQVLVAEPPRAGGDCVYRIFNPDGGEVEHCGNGSRCLGKLLLDLGLTEEAGTARLETRKGTVEVQKTALGLRAAVGKPDFRPEALPFVPEGEAIGRRAEAEVHRLALPSESVDFIPVSIGNPHAVIFCDAVREAPVTTLGPRIETHAAFPQGVNVEFVEIVDRAHVRFRVWERGAGETPACGTGAAASVAAGIRSGLLDRRVDVETPGGLLRVEWPSDDASLLLTGPAELVFEGNLDMTA</sequence>
<feature type="active site" description="Proton acceptor" evidence="8">
    <location>
        <position position="218"/>
    </location>
</feature>
<feature type="binding site" evidence="8">
    <location>
        <begin position="219"/>
        <end position="220"/>
    </location>
    <ligand>
        <name>substrate</name>
    </ligand>
</feature>
<dbReference type="PANTHER" id="PTHR31689">
    <property type="entry name" value="DIAMINOPIMELATE EPIMERASE, CHLOROPLASTIC"/>
    <property type="match status" value="1"/>
</dbReference>
<evidence type="ECO:0000256" key="6">
    <source>
        <dbReference type="ARBA" id="ARBA00023235"/>
    </source>
</evidence>
<keyword evidence="11" id="KW-1185">Reference proteome</keyword>
<dbReference type="NCBIfam" id="TIGR00652">
    <property type="entry name" value="DapF"/>
    <property type="match status" value="1"/>
</dbReference>
<feature type="active site" evidence="9">
    <location>
        <position position="67"/>
    </location>
</feature>
<dbReference type="SUPFAM" id="SSF54506">
    <property type="entry name" value="Diaminopimelate epimerase-like"/>
    <property type="match status" value="2"/>
</dbReference>
<dbReference type="KEGG" id="sutt:SUTMEG_01260"/>
<feature type="site" description="Could be important to modulate the pK values of the two catalytic cysteine residues" evidence="8">
    <location>
        <position position="209"/>
    </location>
</feature>
<dbReference type="OrthoDB" id="9805408at2"/>
<evidence type="ECO:0000256" key="7">
    <source>
        <dbReference type="ARBA" id="ARBA00051712"/>
    </source>
</evidence>
<comment type="similarity">
    <text evidence="2 8">Belongs to the diaminopimelate epimerase family.</text>
</comment>
<comment type="function">
    <text evidence="8">Catalyzes the stereoinversion of LL-2,6-diaminopimelate (L,L-DAP) to meso-diaminopimelate (meso-DAP), a precursor of L-lysine and an essential component of the bacterial peptidoglycan.</text>
</comment>
<accession>A0A2Z6I726</accession>
<reference evidence="10 11" key="1">
    <citation type="journal article" date="2018" name="Int. J. Syst. Evol. Microbiol.">
        <title>Mesosutterella multiformis gen. nov., sp. nov., a member of the family Sutterellaceae and Sutterella megalosphaeroides sp. nov., isolated from human faeces.</title>
        <authorList>
            <person name="Sakamoto M."/>
            <person name="Ikeyama N."/>
            <person name="Kunihiro T."/>
            <person name="Iino T."/>
            <person name="Yuki M."/>
            <person name="Ohkuma M."/>
        </authorList>
    </citation>
    <scope>NUCLEOTIDE SEQUENCE [LARGE SCALE GENOMIC DNA]</scope>
    <source>
        <strain evidence="10 11">6FBBBH3</strain>
    </source>
</reference>
<keyword evidence="4 8" id="KW-0028">Amino-acid biosynthesis</keyword>
<feature type="binding site" evidence="8">
    <location>
        <begin position="209"/>
        <end position="210"/>
    </location>
    <ligand>
        <name>substrate</name>
    </ligand>
</feature>
<evidence type="ECO:0000256" key="2">
    <source>
        <dbReference type="ARBA" id="ARBA00010219"/>
    </source>
</evidence>
<dbReference type="EC" id="5.1.1.7" evidence="3 8"/>
<dbReference type="Gene3D" id="3.10.310.10">
    <property type="entry name" value="Diaminopimelate Epimerase, Chain A, domain 1"/>
    <property type="match status" value="2"/>
</dbReference>
<dbReference type="Proteomes" id="UP000271003">
    <property type="component" value="Chromosome"/>
</dbReference>
<dbReference type="PROSITE" id="PS01326">
    <property type="entry name" value="DAP_EPIMERASE"/>
    <property type="match status" value="1"/>
</dbReference>
<feature type="binding site" evidence="8">
    <location>
        <begin position="68"/>
        <end position="69"/>
    </location>
    <ligand>
        <name>substrate</name>
    </ligand>
</feature>
<proteinExistence type="inferred from homology"/>
<evidence type="ECO:0000256" key="1">
    <source>
        <dbReference type="ARBA" id="ARBA00005196"/>
    </source>
</evidence>
<name>A0A2Z6I726_9BURK</name>
<evidence type="ECO:0000256" key="4">
    <source>
        <dbReference type="ARBA" id="ARBA00022605"/>
    </source>
</evidence>
<dbReference type="EMBL" id="AP018786">
    <property type="protein sequence ID" value="BBF22235.1"/>
    <property type="molecule type" value="Genomic_DNA"/>
</dbReference>